<dbReference type="OrthoDB" id="10251154at2759"/>
<dbReference type="AlphaFoldDB" id="A0A1C7MM87"/>
<reference evidence="2 3" key="1">
    <citation type="submission" date="2016-03" db="EMBL/GenBank/DDBJ databases">
        <title>Whole genome sequencing of Grifola frondosa 9006-11.</title>
        <authorList>
            <person name="Min B."/>
            <person name="Park H."/>
            <person name="Kim J.-G."/>
            <person name="Cho H."/>
            <person name="Oh Y.-L."/>
            <person name="Kong W.-S."/>
            <person name="Choi I.-G."/>
        </authorList>
    </citation>
    <scope>NUCLEOTIDE SEQUENCE [LARGE SCALE GENOMIC DNA]</scope>
    <source>
        <strain evidence="2 3">9006-11</strain>
    </source>
</reference>
<protein>
    <submittedName>
        <fullName evidence="2">Uncharacterized protein</fullName>
    </submittedName>
</protein>
<accession>A0A1C7MM87</accession>
<feature type="compositionally biased region" description="Polar residues" evidence="1">
    <location>
        <begin position="78"/>
        <end position="89"/>
    </location>
</feature>
<evidence type="ECO:0000313" key="2">
    <source>
        <dbReference type="EMBL" id="OBZ77971.1"/>
    </source>
</evidence>
<sequence length="231" mass="25139">MLFGNINDSCIYSVEFADPYAEIIGWNDNSQFDEINSQSTTTGSQQEVFTESEPEFGPLLDPIYGHLTMLPQPDRETTPSPSSSQFVDGAVTSSTESWGLVSTLLDGLVHQMPIPSVTTPSSDPSSISLDDHGACSQQSKASVALTPLATPSVGLPRLNRNMTTSSISRGNTVSTLKAPPRAKLLLKRALYRADLFTASVQSTPIQITVPHRVRVDDRSRLIPRWLESSVF</sequence>
<evidence type="ECO:0000313" key="3">
    <source>
        <dbReference type="Proteomes" id="UP000092993"/>
    </source>
</evidence>
<organism evidence="2 3">
    <name type="scientific">Grifola frondosa</name>
    <name type="common">Maitake</name>
    <name type="synonym">Polyporus frondosus</name>
    <dbReference type="NCBI Taxonomy" id="5627"/>
    <lineage>
        <taxon>Eukaryota</taxon>
        <taxon>Fungi</taxon>
        <taxon>Dikarya</taxon>
        <taxon>Basidiomycota</taxon>
        <taxon>Agaricomycotina</taxon>
        <taxon>Agaricomycetes</taxon>
        <taxon>Polyporales</taxon>
        <taxon>Grifolaceae</taxon>
        <taxon>Grifola</taxon>
    </lineage>
</organism>
<dbReference type="EMBL" id="LUGG01000002">
    <property type="protein sequence ID" value="OBZ77971.1"/>
    <property type="molecule type" value="Genomic_DNA"/>
</dbReference>
<comment type="caution">
    <text evidence="2">The sequence shown here is derived from an EMBL/GenBank/DDBJ whole genome shotgun (WGS) entry which is preliminary data.</text>
</comment>
<keyword evidence="3" id="KW-1185">Reference proteome</keyword>
<feature type="region of interest" description="Disordered" evidence="1">
    <location>
        <begin position="70"/>
        <end position="89"/>
    </location>
</feature>
<gene>
    <name evidence="2" type="ORF">A0H81_01799</name>
</gene>
<evidence type="ECO:0000256" key="1">
    <source>
        <dbReference type="SAM" id="MobiDB-lite"/>
    </source>
</evidence>
<name>A0A1C7MM87_GRIFR</name>
<proteinExistence type="predicted"/>
<dbReference type="Proteomes" id="UP000092993">
    <property type="component" value="Unassembled WGS sequence"/>
</dbReference>